<dbReference type="Gene3D" id="3.20.20.240">
    <property type="entry name" value="Methylmalonyl-CoA mutase"/>
    <property type="match status" value="1"/>
</dbReference>
<feature type="region of interest" description="Disordered" evidence="6">
    <location>
        <begin position="1"/>
        <end position="20"/>
    </location>
</feature>
<dbReference type="Pfam" id="PF01642">
    <property type="entry name" value="MM_CoA_mutase"/>
    <property type="match status" value="1"/>
</dbReference>
<keyword evidence="5" id="KW-0170">Cobalt</keyword>
<evidence type="ECO:0000259" key="7">
    <source>
        <dbReference type="Pfam" id="PF01642"/>
    </source>
</evidence>
<comment type="caution">
    <text evidence="8">The sequence shown here is derived from an EMBL/GenBank/DDBJ whole genome shotgun (WGS) entry which is preliminary data.</text>
</comment>
<dbReference type="GO" id="GO:0019678">
    <property type="term" value="P:propionate metabolic process, methylmalonyl pathway"/>
    <property type="evidence" value="ECO:0007669"/>
    <property type="project" value="TreeGrafter"/>
</dbReference>
<evidence type="ECO:0000256" key="5">
    <source>
        <dbReference type="ARBA" id="ARBA00023285"/>
    </source>
</evidence>
<keyword evidence="4" id="KW-0413">Isomerase</keyword>
<accession>A0A412CHL1</accession>
<keyword evidence="3" id="KW-0846">Cobalamin</keyword>
<evidence type="ECO:0000256" key="2">
    <source>
        <dbReference type="ARBA" id="ARBA00008465"/>
    </source>
</evidence>
<evidence type="ECO:0000256" key="6">
    <source>
        <dbReference type="SAM" id="MobiDB-lite"/>
    </source>
</evidence>
<protein>
    <submittedName>
        <fullName evidence="8">Methylmalonyl-CoA mutase</fullName>
    </submittedName>
</protein>
<dbReference type="NCBIfam" id="TIGR00641">
    <property type="entry name" value="acid_CoA_mut_N"/>
    <property type="match status" value="1"/>
</dbReference>
<dbReference type="InterPro" id="IPR036724">
    <property type="entry name" value="Cobalamin-bd_sf"/>
</dbReference>
<dbReference type="AlphaFoldDB" id="A0A412CHL1"/>
<dbReference type="SUPFAM" id="SSF51703">
    <property type="entry name" value="Cobalamin (vitamin B12)-dependent enzymes"/>
    <property type="match status" value="1"/>
</dbReference>
<dbReference type="GO" id="GO:0005737">
    <property type="term" value="C:cytoplasm"/>
    <property type="evidence" value="ECO:0007669"/>
    <property type="project" value="TreeGrafter"/>
</dbReference>
<dbReference type="GO" id="GO:0046872">
    <property type="term" value="F:metal ion binding"/>
    <property type="evidence" value="ECO:0007669"/>
    <property type="project" value="InterPro"/>
</dbReference>
<evidence type="ECO:0000256" key="4">
    <source>
        <dbReference type="ARBA" id="ARBA00023235"/>
    </source>
</evidence>
<organism evidence="8 9">
    <name type="scientific">Megamonas rupellensis</name>
    <dbReference type="NCBI Taxonomy" id="491921"/>
    <lineage>
        <taxon>Bacteria</taxon>
        <taxon>Bacillati</taxon>
        <taxon>Bacillota</taxon>
        <taxon>Negativicutes</taxon>
        <taxon>Selenomonadales</taxon>
        <taxon>Selenomonadaceae</taxon>
        <taxon>Megamonas</taxon>
    </lineage>
</organism>
<dbReference type="Proteomes" id="UP000286147">
    <property type="component" value="Unassembled WGS sequence"/>
</dbReference>
<comment type="cofactor">
    <cofactor evidence="1">
        <name>adenosylcob(III)alamin</name>
        <dbReference type="ChEBI" id="CHEBI:18408"/>
    </cofactor>
</comment>
<reference evidence="8 9" key="1">
    <citation type="submission" date="2018-08" db="EMBL/GenBank/DDBJ databases">
        <title>A genome reference for cultivated species of the human gut microbiota.</title>
        <authorList>
            <person name="Zou Y."/>
            <person name="Xue W."/>
            <person name="Luo G."/>
        </authorList>
    </citation>
    <scope>NUCLEOTIDE SEQUENCE [LARGE SCALE GENOMIC DNA]</scope>
    <source>
        <strain evidence="8 9">AF27-12</strain>
    </source>
</reference>
<name>A0A412CHL1_9FIRM</name>
<dbReference type="InterPro" id="IPR006098">
    <property type="entry name" value="MMCoA_mutase_a_cat"/>
</dbReference>
<dbReference type="GO" id="GO:0004494">
    <property type="term" value="F:methylmalonyl-CoA mutase activity"/>
    <property type="evidence" value="ECO:0007669"/>
    <property type="project" value="UniProtKB-EC"/>
</dbReference>
<dbReference type="SUPFAM" id="SSF52242">
    <property type="entry name" value="Cobalamin (vitamin B12)-binding domain"/>
    <property type="match status" value="1"/>
</dbReference>
<dbReference type="PANTHER" id="PTHR48101:SF4">
    <property type="entry name" value="METHYLMALONYL-COA MUTASE, MITOCHONDRIAL"/>
    <property type="match status" value="1"/>
</dbReference>
<feature type="domain" description="Methylmalonyl-CoA mutase alpha/beta chain catalytic" evidence="7">
    <location>
        <begin position="57"/>
        <end position="564"/>
    </location>
</feature>
<comment type="similarity">
    <text evidence="2">Belongs to the methylmalonyl-CoA mutase family.</text>
</comment>
<evidence type="ECO:0000313" key="9">
    <source>
        <dbReference type="Proteomes" id="UP000286147"/>
    </source>
</evidence>
<dbReference type="Gene3D" id="3.40.50.280">
    <property type="entry name" value="Cobalamin-binding domain"/>
    <property type="match status" value="1"/>
</dbReference>
<sequence length="730" mass="81642">MEQDKTLGEEIRQEEQQEQDIPAVTFDEFEIPSYEEWKEAVVALLKGKPFEKSMFTKTYEGITLNPIYRMEDLEGLTHNKTYPGMESNLRGANASGYIHKPWTIAQECDAKTPSEANEMVKYELLKGSTAASVVLDTATRKGYDVDTANKEEIADIGVSLSTLSDVNKLLDDVDLEKFEIDIYAGASNIALLSAVAVVCEQKKLSLKKLHGAITADPIGELALDGKLTRPLDEYYDEMAHSICWAEKFAPELKTVVVNTDVYHNGGANDIQEVAYAMNEAVTYMKSMERRGIDVNTFCRHLRFHFSIGANFFMEIAKLRSVKMIWAQIVKNCGGDDIAQKINIYVSTSSFCQTVYDPYVNLLRAATQSFSAVVGGMDGMFVKPFDHCIRPSDEFSRRIARNIQIMEQHEFNFIQPIDPAGGSWYLEPLTEEFTQKAWAKFQEIEAHGGLIKALENNTVQIAINEVLQARFKNLATRKDRAVGNNMYPNMTEKLLEVPEIDFDKIIADRKMALKVNVKVRDNDYVKLLLSEIGKRDFSEHGSLINTVKQTIKAGATLGEISTALTGEATGEVIEAILPHRWTERYEQLRHRTEKYLEKTGENVNIFLANMGPIPQHKARADFVTSFMQVAAFNVLTNNGFPTVDEAVQAAIDSNADVAIVCSTDSTYPELAPAVTSGIKAVKPSMKVFLAGAPTPELKKACDEAGMDDYISVRSNCYETLLRMQKEKGMIE</sequence>
<dbReference type="CDD" id="cd03677">
    <property type="entry name" value="MM_CoA_mutase_beta"/>
    <property type="match status" value="1"/>
</dbReference>
<feature type="compositionally biased region" description="Basic and acidic residues" evidence="6">
    <location>
        <begin position="1"/>
        <end position="15"/>
    </location>
</feature>
<proteinExistence type="inferred from homology"/>
<evidence type="ECO:0000256" key="3">
    <source>
        <dbReference type="ARBA" id="ARBA00022628"/>
    </source>
</evidence>
<evidence type="ECO:0000256" key="1">
    <source>
        <dbReference type="ARBA" id="ARBA00001922"/>
    </source>
</evidence>
<dbReference type="GO" id="GO:0031419">
    <property type="term" value="F:cobalamin binding"/>
    <property type="evidence" value="ECO:0007669"/>
    <property type="project" value="UniProtKB-KW"/>
</dbReference>
<evidence type="ECO:0000313" key="8">
    <source>
        <dbReference type="EMBL" id="RGQ87102.1"/>
    </source>
</evidence>
<dbReference type="InterPro" id="IPR006099">
    <property type="entry name" value="MeMalonylCoA_mutase_a/b_cat"/>
</dbReference>
<gene>
    <name evidence="8" type="ORF">DWY77_00605</name>
</gene>
<dbReference type="EMBL" id="QRTP01000001">
    <property type="protein sequence ID" value="RGQ87102.1"/>
    <property type="molecule type" value="Genomic_DNA"/>
</dbReference>
<dbReference type="InterPro" id="IPR016176">
    <property type="entry name" value="Cbl-dep_enz_cat"/>
</dbReference>
<dbReference type="RefSeq" id="WP_118035372.1">
    <property type="nucleotide sequence ID" value="NZ_QRTP01000001.1"/>
</dbReference>
<dbReference type="PANTHER" id="PTHR48101">
    <property type="entry name" value="METHYLMALONYL-COA MUTASE, MITOCHONDRIAL-RELATED"/>
    <property type="match status" value="1"/>
</dbReference>